<dbReference type="RefSeq" id="WP_400882594.1">
    <property type="nucleotide sequence ID" value="NZ_JBIWXY010000002.1"/>
</dbReference>
<dbReference type="EMBL" id="JBIWXY010000002">
    <property type="protein sequence ID" value="MFJ5446729.1"/>
    <property type="molecule type" value="Genomic_DNA"/>
</dbReference>
<gene>
    <name evidence="4" type="ORF">ACIKP9_10865</name>
</gene>
<dbReference type="InterPro" id="IPR030831">
    <property type="entry name" value="Fuse-rel_SoxYZ"/>
</dbReference>
<dbReference type="Proteomes" id="UP001617669">
    <property type="component" value="Unassembled WGS sequence"/>
</dbReference>
<dbReference type="InterPro" id="IPR038162">
    <property type="entry name" value="SoxY_sf"/>
</dbReference>
<dbReference type="Gene3D" id="2.60.40.2470">
    <property type="entry name" value="SoxY domain"/>
    <property type="match status" value="1"/>
</dbReference>
<evidence type="ECO:0000256" key="1">
    <source>
        <dbReference type="SAM" id="SignalP"/>
    </source>
</evidence>
<feature type="signal peptide" evidence="1">
    <location>
        <begin position="1"/>
        <end position="27"/>
    </location>
</feature>
<dbReference type="SUPFAM" id="SSF81296">
    <property type="entry name" value="E set domains"/>
    <property type="match status" value="1"/>
</dbReference>
<evidence type="ECO:0000259" key="3">
    <source>
        <dbReference type="Pfam" id="PF13501"/>
    </source>
</evidence>
<dbReference type="InterPro" id="IPR032711">
    <property type="entry name" value="SoxY"/>
</dbReference>
<organism evidence="4 5">
    <name type="scientific">Methylobacillus methanolivorans</name>
    <dbReference type="NCBI Taxonomy" id="1848927"/>
    <lineage>
        <taxon>Bacteria</taxon>
        <taxon>Pseudomonadati</taxon>
        <taxon>Pseudomonadota</taxon>
        <taxon>Betaproteobacteria</taxon>
        <taxon>Nitrosomonadales</taxon>
        <taxon>Methylophilaceae</taxon>
        <taxon>Methylobacillus</taxon>
    </lineage>
</organism>
<dbReference type="InterPro" id="IPR014756">
    <property type="entry name" value="Ig_E-set"/>
</dbReference>
<keyword evidence="1" id="KW-0732">Signal</keyword>
<dbReference type="Pfam" id="PF13501">
    <property type="entry name" value="SoxY"/>
    <property type="match status" value="1"/>
</dbReference>
<dbReference type="InterPro" id="IPR014880">
    <property type="entry name" value="SoxZ_dom"/>
</dbReference>
<dbReference type="Gene3D" id="2.60.40.10">
    <property type="entry name" value="Immunoglobulins"/>
    <property type="match status" value="1"/>
</dbReference>
<comment type="caution">
    <text evidence="4">The sequence shown here is derived from an EMBL/GenBank/DDBJ whole genome shotgun (WGS) entry which is preliminary data.</text>
</comment>
<feature type="domain" description="Sulphur oxidation protein SoxZ" evidence="2">
    <location>
        <begin position="173"/>
        <end position="263"/>
    </location>
</feature>
<dbReference type="Pfam" id="PF08770">
    <property type="entry name" value="SoxZ"/>
    <property type="match status" value="1"/>
</dbReference>
<keyword evidence="5" id="KW-1185">Reference proteome</keyword>
<protein>
    <submittedName>
        <fullName evidence="4">Quinoprotein dehydrogenase-associated SoxYZ-like carrier</fullName>
    </submittedName>
</protein>
<evidence type="ECO:0000313" key="5">
    <source>
        <dbReference type="Proteomes" id="UP001617669"/>
    </source>
</evidence>
<dbReference type="NCBIfam" id="TIGR04557">
    <property type="entry name" value="fuse_rel_SoxYZ"/>
    <property type="match status" value="1"/>
</dbReference>
<dbReference type="InterPro" id="IPR013783">
    <property type="entry name" value="Ig-like_fold"/>
</dbReference>
<accession>A0ABW8GMR9</accession>
<reference evidence="4 5" key="1">
    <citation type="submission" date="2024-11" db="EMBL/GenBank/DDBJ databases">
        <authorList>
            <person name="Kaparullina E.N."/>
            <person name="Delegan Y.A."/>
            <person name="Doronina N.V."/>
        </authorList>
    </citation>
    <scope>NUCLEOTIDE SEQUENCE [LARGE SCALE GENOMIC DNA]</scope>
    <source>
        <strain evidence="4 5">7sh_L</strain>
    </source>
</reference>
<evidence type="ECO:0000313" key="4">
    <source>
        <dbReference type="EMBL" id="MFJ5446729.1"/>
    </source>
</evidence>
<evidence type="ECO:0000259" key="2">
    <source>
        <dbReference type="Pfam" id="PF08770"/>
    </source>
</evidence>
<proteinExistence type="predicted"/>
<name>A0ABW8GMR9_9PROT</name>
<feature type="domain" description="Ig-like SoxY" evidence="3">
    <location>
        <begin position="40"/>
        <end position="148"/>
    </location>
</feature>
<feature type="chain" id="PRO_5046874662" evidence="1">
    <location>
        <begin position="28"/>
        <end position="268"/>
    </location>
</feature>
<sequence>MMMRSMSRVLLVLGVVCSGWMSVVANAEVTDQKWQAMHRDLFPGKTLQQADFIKITAPKRAESGAQVPFAFSVDYPVSEGQYVKAVSVIVDANPVPLAAVFHFNPQSGKAEVATRIRLETDSLVHVVAETSDGKWYVNAAPVRASGGCGGTIDGDETAARQSAGKMRLALDSEATEGALHYARLQIKHPMFTGLQRDLVSQGFRPAYYVEKIEVQYNGVTVFQADTYIGISEDPNIRFPFIAKGDGALTVTIHDNEDNEFHHSLAVKL</sequence>